<dbReference type="SUPFAM" id="SSF101112">
    <property type="entry name" value="Oxygen-evolving enhancer protein 3"/>
    <property type="match status" value="1"/>
</dbReference>
<dbReference type="InterPro" id="IPR014729">
    <property type="entry name" value="Rossmann-like_a/b/a_fold"/>
</dbReference>
<dbReference type="PANTHER" id="PTHR11946">
    <property type="entry name" value="VALYL-TRNA SYNTHETASES"/>
    <property type="match status" value="1"/>
</dbReference>
<dbReference type="GO" id="GO:0005524">
    <property type="term" value="F:ATP binding"/>
    <property type="evidence" value="ECO:0007669"/>
    <property type="project" value="UniProtKB-KW"/>
</dbReference>
<dbReference type="NCBIfam" id="NF004349">
    <property type="entry name" value="PRK05729.1"/>
    <property type="match status" value="1"/>
</dbReference>
<dbReference type="FunFam" id="3.40.50.620:FF:000020">
    <property type="entry name" value="Valine--tRNA ligase, mitochondrial"/>
    <property type="match status" value="1"/>
</dbReference>
<feature type="domain" description="Methionyl/Valyl/Leucyl/Isoleucyl-tRNA synthetase anticodon-binding" evidence="16">
    <location>
        <begin position="817"/>
        <end position="970"/>
    </location>
</feature>
<comment type="similarity">
    <text evidence="2 13">Belongs to the class-I aminoacyl-tRNA synthetase family.</text>
</comment>
<dbReference type="Gene3D" id="3.90.740.10">
    <property type="entry name" value="Valyl/Leucyl/Isoleucyl-tRNA synthetase, editing domain"/>
    <property type="match status" value="2"/>
</dbReference>
<reference evidence="18" key="1">
    <citation type="submission" date="2021-01" db="EMBL/GenBank/DDBJ databases">
        <authorList>
            <person name="Corre E."/>
            <person name="Pelletier E."/>
            <person name="Niang G."/>
            <person name="Scheremetjew M."/>
            <person name="Finn R."/>
            <person name="Kale V."/>
            <person name="Holt S."/>
            <person name="Cochrane G."/>
            <person name="Meng A."/>
            <person name="Brown T."/>
            <person name="Cohen L."/>
        </authorList>
    </citation>
    <scope>NUCLEOTIDE SEQUENCE</scope>
    <source>
        <strain evidence="18">CCMP3105</strain>
    </source>
</reference>
<evidence type="ECO:0000256" key="7">
    <source>
        <dbReference type="ARBA" id="ARBA00022840"/>
    </source>
</evidence>
<dbReference type="SUPFAM" id="SSF52374">
    <property type="entry name" value="Nucleotidylyl transferase"/>
    <property type="match status" value="1"/>
</dbReference>
<dbReference type="Pfam" id="PF08264">
    <property type="entry name" value="Anticodon_1"/>
    <property type="match status" value="1"/>
</dbReference>
<dbReference type="Gene3D" id="1.20.120.290">
    <property type="entry name" value="Oxygen-evolving enhancer protein 3 (PsbQ), four-helix up-down bundle"/>
    <property type="match status" value="1"/>
</dbReference>
<evidence type="ECO:0000259" key="17">
    <source>
        <dbReference type="Pfam" id="PF10458"/>
    </source>
</evidence>
<dbReference type="GO" id="GO:0002161">
    <property type="term" value="F:aminoacyl-tRNA deacylase activity"/>
    <property type="evidence" value="ECO:0007669"/>
    <property type="project" value="InterPro"/>
</dbReference>
<keyword evidence="4" id="KW-0963">Cytoplasm</keyword>
<dbReference type="SUPFAM" id="SSF47323">
    <property type="entry name" value="Anticodon-binding domain of a subclass of class I aminoacyl-tRNA synthetases"/>
    <property type="match status" value="1"/>
</dbReference>
<evidence type="ECO:0000259" key="15">
    <source>
        <dbReference type="Pfam" id="PF00133"/>
    </source>
</evidence>
<evidence type="ECO:0000313" key="18">
    <source>
        <dbReference type="EMBL" id="CAE4619653.1"/>
    </source>
</evidence>
<feature type="coiled-coil region" evidence="14">
    <location>
        <begin position="1044"/>
        <end position="1105"/>
    </location>
</feature>
<evidence type="ECO:0000256" key="1">
    <source>
        <dbReference type="ARBA" id="ARBA00004496"/>
    </source>
</evidence>
<evidence type="ECO:0000259" key="16">
    <source>
        <dbReference type="Pfam" id="PF08264"/>
    </source>
</evidence>
<evidence type="ECO:0000256" key="12">
    <source>
        <dbReference type="ARBA" id="ARBA00047552"/>
    </source>
</evidence>
<accession>A0A7S4V1V7</accession>
<dbReference type="CDD" id="cd07962">
    <property type="entry name" value="Anticodon_Ia_Val"/>
    <property type="match status" value="1"/>
</dbReference>
<evidence type="ECO:0000256" key="4">
    <source>
        <dbReference type="ARBA" id="ARBA00022490"/>
    </source>
</evidence>
<dbReference type="NCBIfam" id="TIGR00422">
    <property type="entry name" value="valS"/>
    <property type="match status" value="1"/>
</dbReference>
<evidence type="ECO:0000256" key="9">
    <source>
        <dbReference type="ARBA" id="ARBA00023078"/>
    </source>
</evidence>
<sequence length="1267" mass="140200">MTGAAEMGIQPLLQADARAAAEPCRSVEMRASPEPMTGRPARRAALLGVAGAALGSHAGLRAIQVRPDGAAFTSGAAPSAPLVRAAGAREEPAARPRRGGGVRRLAARSVVGTGSVAVAPAACALVAAAVGAAQRRRGARRAAAAGPRARARCAAVAEAAATSEAPCPESVTEGPMPGRYDFEVVERDLYTWWESRGFFRPEVADSMPPGPDGPKPYVLPMPPPNVTGRLHMGHAMFASLQDVLARFHRMYGHRTLWLPGMDHAGIATQMLVERQLASEGTSRQAVGRDAFLERVWAWKEEKGGAIVEQLRRIGASCDWTREQFTLSEHMTGAVIEAFVRLHEMGAIFRGQRMVNWSPVLQTAVSDLEVEYAEQNGFLYHFKYVVAGADGQPEDEHIPVATTRPETILGDSAVCVHPEDPRYQHLIGREVLVPMQGRRIPVIADEYVDREFGTGALKITPAHDFNDFEIAQRHDLPFHVVIGLDGSISNSVEELGSPQYVGLDRAECRRKLWADLEAEGVALKTEDHLQRVPLSQRSGEVIEPMLSDQWFVSTEDMAQRAMDAVESGDIRIQPERYKKIWRGWLQEKQPWCISRQLWWGHRIPVYYPTNKPGSDRYFVARSEAEALTQARQELGDDVELRQDPDVLDTWFSSGLWPFTTVGWPDESADDYKTFYPATMLETGYDILFFWVARMVMMGLALTDRSPFSEIYLHGLVRDEKGQKMSKTKGNVVDPLESIAVYGTDALRFALLTSSVPGVDTPLGKGMLDNAKSFANKIWNVGRFIITEYEKSEGSRTGAYTTGMSFTEEEFKAMPWPERAVISKLHGLVQNVTQALMDNSFAPPTKALKEFVQEDFASWYLEISKTRLQEHLGGDAASAEGAISQRVLLYALEVSLKLLHPFMPFVTEAVWQRLPRGESAAPSLMISPWTESNSGALVRDEGAEGWYTKMCNLVSQIRNTRAEHNIPPKERVPLTFWCDDAAFQEALQAESSAMAWLARADAERIEVGAFGGRGTAAEGVVRTVVSEDLEVDMPVPEAAVDVEKEVQRLTKQLDWITGQLESTEKKITPSFLEKAPPFARDKVLQKKEELSQQKVAVAGQLEELRQTQGQPARRDVLAGLALGAMFASSPAARANVGEGDVLPQGARQEDRIRKGADAWKKLGEKLTTTQVSDDEWTNTQGFLRRLYGLNDDMSYLARGFKGDKRKGAEKLIESFKKQVKQADKPAKAKDLEKFMTFHKEITGYLNNFTDMLSDVVEDLAFEVEDVDIV</sequence>
<dbReference type="PANTHER" id="PTHR11946:SF93">
    <property type="entry name" value="VALINE--TRNA LIGASE, CHLOROPLASTIC_MITOCHONDRIAL 2"/>
    <property type="match status" value="1"/>
</dbReference>
<evidence type="ECO:0000256" key="6">
    <source>
        <dbReference type="ARBA" id="ARBA00022741"/>
    </source>
</evidence>
<comment type="catalytic activity">
    <reaction evidence="12">
        <text>tRNA(Val) + L-valine + ATP = L-valyl-tRNA(Val) + AMP + diphosphate</text>
        <dbReference type="Rhea" id="RHEA:10704"/>
        <dbReference type="Rhea" id="RHEA-COMP:9672"/>
        <dbReference type="Rhea" id="RHEA-COMP:9708"/>
        <dbReference type="ChEBI" id="CHEBI:30616"/>
        <dbReference type="ChEBI" id="CHEBI:33019"/>
        <dbReference type="ChEBI" id="CHEBI:57762"/>
        <dbReference type="ChEBI" id="CHEBI:78442"/>
        <dbReference type="ChEBI" id="CHEBI:78537"/>
        <dbReference type="ChEBI" id="CHEBI:456215"/>
        <dbReference type="EC" id="6.1.1.9"/>
    </reaction>
</comment>
<keyword evidence="6 13" id="KW-0547">Nucleotide-binding</keyword>
<dbReference type="GO" id="GO:0005829">
    <property type="term" value="C:cytosol"/>
    <property type="evidence" value="ECO:0007669"/>
    <property type="project" value="TreeGrafter"/>
</dbReference>
<evidence type="ECO:0000256" key="10">
    <source>
        <dbReference type="ARBA" id="ARBA00023146"/>
    </source>
</evidence>
<dbReference type="SUPFAM" id="SSF46589">
    <property type="entry name" value="tRNA-binding arm"/>
    <property type="match status" value="1"/>
</dbReference>
<protein>
    <recommendedName>
        <fullName evidence="3">valine--tRNA ligase</fullName>
        <ecNumber evidence="3">6.1.1.9</ecNumber>
    </recommendedName>
    <alternativeName>
        <fullName evidence="11">Valyl-tRNA synthetase</fullName>
    </alternativeName>
</protein>
<dbReference type="Gene3D" id="1.10.730.10">
    <property type="entry name" value="Isoleucyl-tRNA Synthetase, Domain 1"/>
    <property type="match status" value="1"/>
</dbReference>
<evidence type="ECO:0000256" key="13">
    <source>
        <dbReference type="RuleBase" id="RU363035"/>
    </source>
</evidence>
<dbReference type="EC" id="6.1.1.9" evidence="3"/>
<dbReference type="GO" id="GO:0004832">
    <property type="term" value="F:valine-tRNA ligase activity"/>
    <property type="evidence" value="ECO:0007669"/>
    <property type="project" value="UniProtKB-EC"/>
</dbReference>
<evidence type="ECO:0000256" key="8">
    <source>
        <dbReference type="ARBA" id="ARBA00022917"/>
    </source>
</evidence>
<dbReference type="InterPro" id="IPR002303">
    <property type="entry name" value="Valyl-tRNA_ligase"/>
</dbReference>
<dbReference type="GO" id="GO:0006438">
    <property type="term" value="P:valyl-tRNA aminoacylation"/>
    <property type="evidence" value="ECO:0007669"/>
    <property type="project" value="InterPro"/>
</dbReference>
<name>A0A7S4V1V7_9DINO</name>
<dbReference type="InterPro" id="IPR010978">
    <property type="entry name" value="tRNA-bd_arm"/>
</dbReference>
<keyword evidence="10 13" id="KW-0030">Aminoacyl-tRNA synthetase</keyword>
<keyword evidence="5 13" id="KW-0436">Ligase</keyword>
<dbReference type="CDD" id="cd00817">
    <property type="entry name" value="ValRS_core"/>
    <property type="match status" value="1"/>
</dbReference>
<evidence type="ECO:0000256" key="3">
    <source>
        <dbReference type="ARBA" id="ARBA00013169"/>
    </source>
</evidence>
<dbReference type="InterPro" id="IPR023222">
    <property type="entry name" value="PsbQ-like_dom_sf"/>
</dbReference>
<proteinExistence type="inferred from homology"/>
<dbReference type="InterPro" id="IPR001412">
    <property type="entry name" value="aa-tRNA-synth_I_CS"/>
</dbReference>
<evidence type="ECO:0000256" key="14">
    <source>
        <dbReference type="SAM" id="Coils"/>
    </source>
</evidence>
<comment type="subcellular location">
    <subcellularLocation>
        <location evidence="1">Cytoplasm</location>
    </subcellularLocation>
</comment>
<dbReference type="Pfam" id="PF10458">
    <property type="entry name" value="Val_tRNA-synt_C"/>
    <property type="match status" value="1"/>
</dbReference>
<keyword evidence="9" id="KW-0793">Thylakoid</keyword>
<dbReference type="Gene3D" id="3.40.50.620">
    <property type="entry name" value="HUPs"/>
    <property type="match status" value="2"/>
</dbReference>
<keyword evidence="7 13" id="KW-0067">ATP-binding</keyword>
<evidence type="ECO:0000256" key="11">
    <source>
        <dbReference type="ARBA" id="ARBA00029936"/>
    </source>
</evidence>
<dbReference type="FunFam" id="3.40.50.620:FF:000078">
    <property type="entry name" value="Valine--tRNA ligase, mitochondrial"/>
    <property type="match status" value="1"/>
</dbReference>
<dbReference type="InterPro" id="IPR009008">
    <property type="entry name" value="Val/Leu/Ile-tRNA-synth_edit"/>
</dbReference>
<dbReference type="SUPFAM" id="SSF50677">
    <property type="entry name" value="ValRS/IleRS/LeuRS editing domain"/>
    <property type="match status" value="1"/>
</dbReference>
<dbReference type="PROSITE" id="PS00178">
    <property type="entry name" value="AA_TRNA_LIGASE_I"/>
    <property type="match status" value="1"/>
</dbReference>
<dbReference type="InterPro" id="IPR002300">
    <property type="entry name" value="aa-tRNA-synth_Ia"/>
</dbReference>
<dbReference type="PRINTS" id="PR00986">
    <property type="entry name" value="TRNASYNTHVAL"/>
</dbReference>
<organism evidence="18">
    <name type="scientific">Alexandrium monilatum</name>
    <dbReference type="NCBI Taxonomy" id="311494"/>
    <lineage>
        <taxon>Eukaryota</taxon>
        <taxon>Sar</taxon>
        <taxon>Alveolata</taxon>
        <taxon>Dinophyceae</taxon>
        <taxon>Gonyaulacales</taxon>
        <taxon>Pyrocystaceae</taxon>
        <taxon>Alexandrium</taxon>
    </lineage>
</organism>
<dbReference type="InterPro" id="IPR019499">
    <property type="entry name" value="Val-tRNA_synth_tRNA-bd"/>
</dbReference>
<gene>
    <name evidence="18" type="ORF">AMON00008_LOCUS37908</name>
</gene>
<dbReference type="InterPro" id="IPR033705">
    <property type="entry name" value="Anticodon_Ia_Val"/>
</dbReference>
<dbReference type="InterPro" id="IPR013155">
    <property type="entry name" value="M/V/L/I-tRNA-synth_anticd-bd"/>
</dbReference>
<dbReference type="AlphaFoldDB" id="A0A7S4V1V7"/>
<feature type="domain" description="Aminoacyl-tRNA synthetase class Ia" evidence="15">
    <location>
        <begin position="189"/>
        <end position="754"/>
    </location>
</feature>
<dbReference type="InterPro" id="IPR009080">
    <property type="entry name" value="tRNAsynth_Ia_anticodon-bd"/>
</dbReference>
<evidence type="ECO:0000256" key="2">
    <source>
        <dbReference type="ARBA" id="ARBA00005594"/>
    </source>
</evidence>
<feature type="domain" description="Valyl-tRNA synthetase tRNA-binding arm" evidence="17">
    <location>
        <begin position="1039"/>
        <end position="1102"/>
    </location>
</feature>
<evidence type="ECO:0000256" key="5">
    <source>
        <dbReference type="ARBA" id="ARBA00022598"/>
    </source>
</evidence>
<dbReference type="InterPro" id="IPR037118">
    <property type="entry name" value="Val-tRNA_synth_C_sf"/>
</dbReference>
<dbReference type="EMBL" id="HBNR01053992">
    <property type="protein sequence ID" value="CAE4619653.1"/>
    <property type="molecule type" value="Transcribed_RNA"/>
</dbReference>
<dbReference type="Gene3D" id="1.10.287.380">
    <property type="entry name" value="Valyl-tRNA synthetase, C-terminal domain"/>
    <property type="match status" value="1"/>
</dbReference>
<dbReference type="HAMAP" id="MF_02004">
    <property type="entry name" value="Val_tRNA_synth_type1"/>
    <property type="match status" value="1"/>
</dbReference>
<keyword evidence="14" id="KW-0175">Coiled coil</keyword>
<dbReference type="Pfam" id="PF00133">
    <property type="entry name" value="tRNA-synt_1"/>
    <property type="match status" value="1"/>
</dbReference>
<keyword evidence="8 13" id="KW-0648">Protein biosynthesis</keyword>